<keyword evidence="9" id="KW-1185">Reference proteome</keyword>
<evidence type="ECO:0000313" key="8">
    <source>
        <dbReference type="EMBL" id="OMJ28760.1"/>
    </source>
</evidence>
<dbReference type="InterPro" id="IPR020784">
    <property type="entry name" value="Ribosomal_uL11_N"/>
</dbReference>
<gene>
    <name evidence="8" type="ORF">AYI69_g1753</name>
</gene>
<name>A0A1R1YPI8_9FUNG</name>
<keyword evidence="2 5" id="KW-0689">Ribosomal protein</keyword>
<dbReference type="OrthoDB" id="1091498at2759"/>
<evidence type="ECO:0000256" key="1">
    <source>
        <dbReference type="ARBA" id="ARBA00010537"/>
    </source>
</evidence>
<dbReference type="SUPFAM" id="SSF54747">
    <property type="entry name" value="Ribosomal L11/L12e N-terminal domain"/>
    <property type="match status" value="1"/>
</dbReference>
<protein>
    <recommendedName>
        <fullName evidence="4">Large ribosomal subunit protein uL11m</fullName>
    </recommendedName>
</protein>
<evidence type="ECO:0000256" key="5">
    <source>
        <dbReference type="RuleBase" id="RU003978"/>
    </source>
</evidence>
<dbReference type="PANTHER" id="PTHR11661:SF1">
    <property type="entry name" value="LARGE RIBOSOMAL SUBUNIT PROTEIN UL11M"/>
    <property type="match status" value="1"/>
</dbReference>
<dbReference type="Gene3D" id="1.10.10.250">
    <property type="entry name" value="Ribosomal protein L11, C-terminal domain"/>
    <property type="match status" value="1"/>
</dbReference>
<dbReference type="Gene3D" id="3.30.1550.10">
    <property type="entry name" value="Ribosomal protein L11/L12, N-terminal domain"/>
    <property type="match status" value="1"/>
</dbReference>
<dbReference type="FunFam" id="1.10.10.250:FF:000003">
    <property type="entry name" value="Mitochondrial ribosomal protein L11"/>
    <property type="match status" value="1"/>
</dbReference>
<organism evidence="8 9">
    <name type="scientific">Smittium culicis</name>
    <dbReference type="NCBI Taxonomy" id="133412"/>
    <lineage>
        <taxon>Eukaryota</taxon>
        <taxon>Fungi</taxon>
        <taxon>Fungi incertae sedis</taxon>
        <taxon>Zoopagomycota</taxon>
        <taxon>Kickxellomycotina</taxon>
        <taxon>Harpellomycetes</taxon>
        <taxon>Harpellales</taxon>
        <taxon>Legeriomycetaceae</taxon>
        <taxon>Smittium</taxon>
    </lineage>
</organism>
<evidence type="ECO:0000256" key="3">
    <source>
        <dbReference type="ARBA" id="ARBA00023274"/>
    </source>
</evidence>
<reference evidence="9" key="1">
    <citation type="submission" date="2017-01" db="EMBL/GenBank/DDBJ databases">
        <authorList>
            <person name="Wang Y."/>
            <person name="White M."/>
            <person name="Kvist S."/>
            <person name="Moncalvo J.-M."/>
        </authorList>
    </citation>
    <scope>NUCLEOTIDE SEQUENCE [LARGE SCALE GENOMIC DNA]</scope>
    <source>
        <strain evidence="9">ID-206-W2</strain>
    </source>
</reference>
<sequence length="147" mass="15798">MSKKPSSSASILKLLVPAQKATPSPPIGPALGQRGIKSIDFCKKFNEITNNIQPLTPIPTIISIKSDRTFSFITKSPPTSYLLKRSIGVDKGAQKPGSEVVGTVSVKHIYEIAKIKQMDVGLQHVPLENICKSVIGSAKSIGINVKY</sequence>
<dbReference type="CDD" id="cd00349">
    <property type="entry name" value="Ribosomal_L11"/>
    <property type="match status" value="1"/>
</dbReference>
<accession>A0A1R1YPI8</accession>
<dbReference type="SUPFAM" id="SSF46906">
    <property type="entry name" value="Ribosomal protein L11, C-terminal domain"/>
    <property type="match status" value="1"/>
</dbReference>
<dbReference type="InterPro" id="IPR020783">
    <property type="entry name" value="Ribosomal_uL11_C"/>
</dbReference>
<dbReference type="HAMAP" id="MF_00736">
    <property type="entry name" value="Ribosomal_uL11"/>
    <property type="match status" value="1"/>
</dbReference>
<dbReference type="NCBIfam" id="TIGR01632">
    <property type="entry name" value="L11_bact"/>
    <property type="match status" value="1"/>
</dbReference>
<dbReference type="Pfam" id="PF03946">
    <property type="entry name" value="Ribosomal_L11_N"/>
    <property type="match status" value="1"/>
</dbReference>
<proteinExistence type="inferred from homology"/>
<keyword evidence="3 5" id="KW-0687">Ribonucleoprotein</keyword>
<evidence type="ECO:0000259" key="7">
    <source>
        <dbReference type="Pfam" id="PF03946"/>
    </source>
</evidence>
<dbReference type="GO" id="GO:0005762">
    <property type="term" value="C:mitochondrial large ribosomal subunit"/>
    <property type="evidence" value="ECO:0007669"/>
    <property type="project" value="TreeGrafter"/>
</dbReference>
<dbReference type="Proteomes" id="UP000187429">
    <property type="component" value="Unassembled WGS sequence"/>
</dbReference>
<dbReference type="InterPro" id="IPR000911">
    <property type="entry name" value="Ribosomal_uL11"/>
</dbReference>
<evidence type="ECO:0000313" key="9">
    <source>
        <dbReference type="Proteomes" id="UP000187429"/>
    </source>
</evidence>
<dbReference type="PANTHER" id="PTHR11661">
    <property type="entry name" value="60S RIBOSOMAL PROTEIN L12"/>
    <property type="match status" value="1"/>
</dbReference>
<dbReference type="GO" id="GO:0003735">
    <property type="term" value="F:structural constituent of ribosome"/>
    <property type="evidence" value="ECO:0007669"/>
    <property type="project" value="InterPro"/>
</dbReference>
<dbReference type="InterPro" id="IPR006519">
    <property type="entry name" value="Ribosomal_uL11_bac-typ"/>
</dbReference>
<feature type="domain" description="Large ribosomal subunit protein uL11 N-terminal" evidence="7">
    <location>
        <begin position="12"/>
        <end position="70"/>
    </location>
</feature>
<dbReference type="SMART" id="SM00649">
    <property type="entry name" value="RL11"/>
    <property type="match status" value="1"/>
</dbReference>
<evidence type="ECO:0000256" key="4">
    <source>
        <dbReference type="ARBA" id="ARBA00040104"/>
    </source>
</evidence>
<dbReference type="AlphaFoldDB" id="A0A1R1YPI8"/>
<comment type="caution">
    <text evidence="8">The sequence shown here is derived from an EMBL/GenBank/DDBJ whole genome shotgun (WGS) entry which is preliminary data.</text>
</comment>
<dbReference type="GO" id="GO:0070180">
    <property type="term" value="F:large ribosomal subunit rRNA binding"/>
    <property type="evidence" value="ECO:0007669"/>
    <property type="project" value="TreeGrafter"/>
</dbReference>
<feature type="domain" description="Large ribosomal subunit protein uL11 C-terminal" evidence="6">
    <location>
        <begin position="75"/>
        <end position="145"/>
    </location>
</feature>
<dbReference type="InterPro" id="IPR036769">
    <property type="entry name" value="Ribosomal_uL11_C_sf"/>
</dbReference>
<dbReference type="EMBL" id="LSSM01000488">
    <property type="protein sequence ID" value="OMJ28760.1"/>
    <property type="molecule type" value="Genomic_DNA"/>
</dbReference>
<dbReference type="InterPro" id="IPR036796">
    <property type="entry name" value="Ribosomal_uL11_N_sf"/>
</dbReference>
<dbReference type="GO" id="GO:0006412">
    <property type="term" value="P:translation"/>
    <property type="evidence" value="ECO:0007669"/>
    <property type="project" value="InterPro"/>
</dbReference>
<evidence type="ECO:0000256" key="2">
    <source>
        <dbReference type="ARBA" id="ARBA00022980"/>
    </source>
</evidence>
<comment type="similarity">
    <text evidence="1 5">Belongs to the universal ribosomal protein uL11 family.</text>
</comment>
<evidence type="ECO:0000259" key="6">
    <source>
        <dbReference type="Pfam" id="PF00298"/>
    </source>
</evidence>
<dbReference type="Pfam" id="PF00298">
    <property type="entry name" value="Ribosomal_L11"/>
    <property type="match status" value="1"/>
</dbReference>